<dbReference type="AlphaFoldDB" id="A0A4U5LN81"/>
<comment type="caution">
    <text evidence="1">The sequence shown here is derived from an EMBL/GenBank/DDBJ whole genome shotgun (WGS) entry which is preliminary data.</text>
</comment>
<dbReference type="EMBL" id="AZBU02000016">
    <property type="protein sequence ID" value="TKR57341.1"/>
    <property type="molecule type" value="Genomic_DNA"/>
</dbReference>
<evidence type="ECO:0000313" key="2">
    <source>
        <dbReference type="Proteomes" id="UP000298663"/>
    </source>
</evidence>
<protein>
    <submittedName>
        <fullName evidence="1">Uncharacterized protein</fullName>
    </submittedName>
</protein>
<dbReference type="Proteomes" id="UP000298663">
    <property type="component" value="Unassembled WGS sequence"/>
</dbReference>
<evidence type="ECO:0000313" key="1">
    <source>
        <dbReference type="EMBL" id="TKR57341.1"/>
    </source>
</evidence>
<keyword evidence="2" id="KW-1185">Reference proteome</keyword>
<accession>A0A4U5LN81</accession>
<organism evidence="1 2">
    <name type="scientific">Steinernema carpocapsae</name>
    <name type="common">Entomopathogenic nematode</name>
    <dbReference type="NCBI Taxonomy" id="34508"/>
    <lineage>
        <taxon>Eukaryota</taxon>
        <taxon>Metazoa</taxon>
        <taxon>Ecdysozoa</taxon>
        <taxon>Nematoda</taxon>
        <taxon>Chromadorea</taxon>
        <taxon>Rhabditida</taxon>
        <taxon>Tylenchina</taxon>
        <taxon>Panagrolaimomorpha</taxon>
        <taxon>Strongyloidoidea</taxon>
        <taxon>Steinernematidae</taxon>
        <taxon>Steinernema</taxon>
    </lineage>
</organism>
<sequence>MKAISCTVPFGLLGWRRVIGAKHKTAWNSGDSIAGTPLCRRPPMTCLDIKRRCVQLRGSRNTSVCSCSFMTFPEANSASAVFVQLCCSLLGCGKHIAILMPMLF</sequence>
<proteinExistence type="predicted"/>
<gene>
    <name evidence="1" type="ORF">L596_030828</name>
</gene>
<name>A0A4U5LN81_STECR</name>
<reference evidence="1 2" key="1">
    <citation type="journal article" date="2015" name="Genome Biol.">
        <title>Comparative genomics of Steinernema reveals deeply conserved gene regulatory networks.</title>
        <authorList>
            <person name="Dillman A.R."/>
            <person name="Macchietto M."/>
            <person name="Porter C.F."/>
            <person name="Rogers A."/>
            <person name="Williams B."/>
            <person name="Antoshechkin I."/>
            <person name="Lee M.M."/>
            <person name="Goodwin Z."/>
            <person name="Lu X."/>
            <person name="Lewis E.E."/>
            <person name="Goodrich-Blair H."/>
            <person name="Stock S.P."/>
            <person name="Adams B.J."/>
            <person name="Sternberg P.W."/>
            <person name="Mortazavi A."/>
        </authorList>
    </citation>
    <scope>NUCLEOTIDE SEQUENCE [LARGE SCALE GENOMIC DNA]</scope>
    <source>
        <strain evidence="1 2">ALL</strain>
    </source>
</reference>
<reference evidence="1 2" key="2">
    <citation type="journal article" date="2019" name="G3 (Bethesda)">
        <title>Hybrid Assembly of the Genome of the Entomopathogenic Nematode Steinernema carpocapsae Identifies the X-Chromosome.</title>
        <authorList>
            <person name="Serra L."/>
            <person name="Macchietto M."/>
            <person name="Macias-Munoz A."/>
            <person name="McGill C.J."/>
            <person name="Rodriguez I.M."/>
            <person name="Rodriguez B."/>
            <person name="Murad R."/>
            <person name="Mortazavi A."/>
        </authorList>
    </citation>
    <scope>NUCLEOTIDE SEQUENCE [LARGE SCALE GENOMIC DNA]</scope>
    <source>
        <strain evidence="1 2">ALL</strain>
    </source>
</reference>